<evidence type="ECO:0000313" key="19">
    <source>
        <dbReference type="Proteomes" id="UP000023152"/>
    </source>
</evidence>
<keyword evidence="3" id="KW-1003">Cell membrane</keyword>
<keyword evidence="12" id="KW-0829">Tyrosine-protein kinase</keyword>
<evidence type="ECO:0000256" key="9">
    <source>
        <dbReference type="ARBA" id="ARBA00022840"/>
    </source>
</evidence>
<keyword evidence="4" id="KW-0808">Transferase</keyword>
<evidence type="ECO:0000256" key="11">
    <source>
        <dbReference type="ARBA" id="ARBA00023136"/>
    </source>
</evidence>
<dbReference type="Proteomes" id="UP000023152">
    <property type="component" value="Unassembled WGS sequence"/>
</dbReference>
<evidence type="ECO:0000256" key="15">
    <source>
        <dbReference type="ARBA" id="ARBA00023180"/>
    </source>
</evidence>
<organism evidence="18 19">
    <name type="scientific">Reticulomyxa filosa</name>
    <dbReference type="NCBI Taxonomy" id="46433"/>
    <lineage>
        <taxon>Eukaryota</taxon>
        <taxon>Sar</taxon>
        <taxon>Rhizaria</taxon>
        <taxon>Retaria</taxon>
        <taxon>Foraminifera</taxon>
        <taxon>Monothalamids</taxon>
        <taxon>Reticulomyxidae</taxon>
        <taxon>Reticulomyxa</taxon>
    </lineage>
</organism>
<feature type="compositionally biased region" description="Acidic residues" evidence="16">
    <location>
        <begin position="1"/>
        <end position="12"/>
    </location>
</feature>
<evidence type="ECO:0000256" key="1">
    <source>
        <dbReference type="ARBA" id="ARBA00004251"/>
    </source>
</evidence>
<evidence type="ECO:0000256" key="16">
    <source>
        <dbReference type="SAM" id="MobiDB-lite"/>
    </source>
</evidence>
<keyword evidence="7" id="KW-0547">Nucleotide-binding</keyword>
<evidence type="ECO:0000256" key="12">
    <source>
        <dbReference type="ARBA" id="ARBA00023137"/>
    </source>
</evidence>
<feature type="compositionally biased region" description="Basic and acidic residues" evidence="16">
    <location>
        <begin position="13"/>
        <end position="35"/>
    </location>
</feature>
<keyword evidence="6" id="KW-0732">Signal</keyword>
<keyword evidence="8" id="KW-0418">Kinase</keyword>
<keyword evidence="13" id="KW-1015">Disulfide bond</keyword>
<keyword evidence="5" id="KW-0812">Transmembrane</keyword>
<keyword evidence="11" id="KW-0472">Membrane</keyword>
<keyword evidence="10" id="KW-1133">Transmembrane helix</keyword>
<comment type="subcellular location">
    <subcellularLocation>
        <location evidence="1">Cell membrane</location>
        <topology evidence="1">Single-pass type I membrane protein</topology>
    </subcellularLocation>
</comment>
<dbReference type="EMBL" id="ASPP01019672">
    <property type="protein sequence ID" value="ETO14898.1"/>
    <property type="molecule type" value="Genomic_DNA"/>
</dbReference>
<keyword evidence="15" id="KW-0325">Glycoprotein</keyword>
<evidence type="ECO:0000256" key="6">
    <source>
        <dbReference type="ARBA" id="ARBA00022729"/>
    </source>
</evidence>
<evidence type="ECO:0000259" key="17">
    <source>
        <dbReference type="Pfam" id="PF12810"/>
    </source>
</evidence>
<evidence type="ECO:0000256" key="10">
    <source>
        <dbReference type="ARBA" id="ARBA00022989"/>
    </source>
</evidence>
<evidence type="ECO:0000256" key="5">
    <source>
        <dbReference type="ARBA" id="ARBA00022692"/>
    </source>
</evidence>
<gene>
    <name evidence="18" type="ORF">RFI_22469</name>
</gene>
<evidence type="ECO:0000256" key="8">
    <source>
        <dbReference type="ARBA" id="ARBA00022777"/>
    </source>
</evidence>
<protein>
    <recommendedName>
        <fullName evidence="2">receptor protein-tyrosine kinase</fullName>
        <ecNumber evidence="2">2.7.10.1</ecNumber>
    </recommendedName>
</protein>
<evidence type="ECO:0000256" key="14">
    <source>
        <dbReference type="ARBA" id="ARBA00023170"/>
    </source>
</evidence>
<evidence type="ECO:0000256" key="7">
    <source>
        <dbReference type="ARBA" id="ARBA00022741"/>
    </source>
</evidence>
<feature type="domain" description="ALK/LTK-like glycine-rich" evidence="17">
    <location>
        <begin position="153"/>
        <end position="329"/>
    </location>
</feature>
<dbReference type="EC" id="2.7.10.1" evidence="2"/>
<keyword evidence="19" id="KW-1185">Reference proteome</keyword>
<evidence type="ECO:0000256" key="2">
    <source>
        <dbReference type="ARBA" id="ARBA00011902"/>
    </source>
</evidence>
<evidence type="ECO:0000256" key="4">
    <source>
        <dbReference type="ARBA" id="ARBA00022679"/>
    </source>
</evidence>
<keyword evidence="9" id="KW-0067">ATP-binding</keyword>
<reference evidence="18 19" key="1">
    <citation type="journal article" date="2013" name="Curr. Biol.">
        <title>The Genome of the Foraminiferan Reticulomyxa filosa.</title>
        <authorList>
            <person name="Glockner G."/>
            <person name="Hulsmann N."/>
            <person name="Schleicher M."/>
            <person name="Noegel A.A."/>
            <person name="Eichinger L."/>
            <person name="Gallinger C."/>
            <person name="Pawlowski J."/>
            <person name="Sierra R."/>
            <person name="Euteneuer U."/>
            <person name="Pillet L."/>
            <person name="Moustafa A."/>
            <person name="Platzer M."/>
            <person name="Groth M."/>
            <person name="Szafranski K."/>
            <person name="Schliwa M."/>
        </authorList>
    </citation>
    <scope>NUCLEOTIDE SEQUENCE [LARGE SCALE GENOMIC DNA]</scope>
</reference>
<keyword evidence="14" id="KW-0675">Receptor</keyword>
<dbReference type="OrthoDB" id="5982253at2759"/>
<dbReference type="InterPro" id="IPR055163">
    <property type="entry name" value="ALK/LTK-like_GRD"/>
</dbReference>
<comment type="caution">
    <text evidence="18">The sequence shown here is derived from an EMBL/GenBank/DDBJ whole genome shotgun (WGS) entry which is preliminary data.</text>
</comment>
<dbReference type="GO" id="GO:0005886">
    <property type="term" value="C:plasma membrane"/>
    <property type="evidence" value="ECO:0007669"/>
    <property type="project" value="UniProtKB-SubCell"/>
</dbReference>
<name>X6MLN9_RETFI</name>
<dbReference type="AlphaFoldDB" id="X6MLN9"/>
<feature type="region of interest" description="Disordered" evidence="16">
    <location>
        <begin position="1"/>
        <end position="50"/>
    </location>
</feature>
<dbReference type="GO" id="GO:0004714">
    <property type="term" value="F:transmembrane receptor protein tyrosine kinase activity"/>
    <property type="evidence" value="ECO:0007669"/>
    <property type="project" value="UniProtKB-EC"/>
</dbReference>
<evidence type="ECO:0000256" key="13">
    <source>
        <dbReference type="ARBA" id="ARBA00023157"/>
    </source>
</evidence>
<accession>X6MLN9</accession>
<evidence type="ECO:0000256" key="3">
    <source>
        <dbReference type="ARBA" id="ARBA00022475"/>
    </source>
</evidence>
<dbReference type="GO" id="GO:0005524">
    <property type="term" value="F:ATP binding"/>
    <property type="evidence" value="ECO:0007669"/>
    <property type="project" value="UniProtKB-KW"/>
</dbReference>
<evidence type="ECO:0000313" key="18">
    <source>
        <dbReference type="EMBL" id="ETO14898.1"/>
    </source>
</evidence>
<dbReference type="Pfam" id="PF12810">
    <property type="entry name" value="ALK_LTK_GRD"/>
    <property type="match status" value="1"/>
</dbReference>
<sequence length="337" mass="36306">MDVSPNEEEEDKEQMGIEKRERDSNESDEEKKEGSESGCLEMEVQGSDGEAKVQLSEMAKYWKQAVRLSIEMRSIAHHDNDPTQLLPMTTMMYSQWSEAKEFEMDLFKEIVFTNLNAIGRFGPTTIGDEFQHQSHYKQVTLKHGIQFWKVPCTGKYSILALGAKGGDNRLSKRTVMRGGLGSKVGGIFYLKKHEILQILVGQMGEDWDKANGNCGAGGGGGTFVMKSISEVLLVAAGGNGACWQDFASNGVDGLAVSDANADAHLKDKRGLGYSGRGGCGGSLHLSKALKSCDSYEKCAGQCIEQGGVGGETYHPDYGSDGGFGGGGGSHCEGLFVE</sequence>
<proteinExistence type="predicted"/>